<dbReference type="EMBL" id="CP096658">
    <property type="protein sequence ID" value="UPV99889.1"/>
    <property type="molecule type" value="Genomic_DNA"/>
</dbReference>
<dbReference type="SUPFAM" id="SSF56281">
    <property type="entry name" value="Metallo-hydrolase/oxidoreductase"/>
    <property type="match status" value="1"/>
</dbReference>
<dbReference type="CDD" id="cd07731">
    <property type="entry name" value="ComA-like_MBL-fold"/>
    <property type="match status" value="1"/>
</dbReference>
<organism evidence="3 4">
    <name type="scientific">Halorussus gelatinilyticus</name>
    <dbReference type="NCBI Taxonomy" id="2937524"/>
    <lineage>
        <taxon>Archaea</taxon>
        <taxon>Methanobacteriati</taxon>
        <taxon>Methanobacteriota</taxon>
        <taxon>Stenosarchaea group</taxon>
        <taxon>Halobacteria</taxon>
        <taxon>Halobacteriales</taxon>
        <taxon>Haladaptataceae</taxon>
        <taxon>Halorussus</taxon>
    </lineage>
</organism>
<dbReference type="InterPro" id="IPR036866">
    <property type="entry name" value="RibonucZ/Hydroxyglut_hydro"/>
</dbReference>
<dbReference type="Pfam" id="PF00932">
    <property type="entry name" value="LTD"/>
    <property type="match status" value="1"/>
</dbReference>
<dbReference type="PANTHER" id="PTHR30619:SF1">
    <property type="entry name" value="RECOMBINATION PROTEIN 2"/>
    <property type="match status" value="1"/>
</dbReference>
<dbReference type="PANTHER" id="PTHR30619">
    <property type="entry name" value="DNA INTERNALIZATION/COMPETENCE PROTEIN COMEC/REC2"/>
    <property type="match status" value="1"/>
</dbReference>
<dbReference type="Pfam" id="PF00753">
    <property type="entry name" value="Lactamase_B"/>
    <property type="match status" value="1"/>
</dbReference>
<dbReference type="KEGG" id="haxz:M0R88_15385"/>
<dbReference type="InterPro" id="IPR001279">
    <property type="entry name" value="Metallo-B-lactamas"/>
</dbReference>
<gene>
    <name evidence="3" type="ORF">M0R88_15385</name>
</gene>
<dbReference type="InterPro" id="IPR052159">
    <property type="entry name" value="Competence_DNA_uptake"/>
</dbReference>
<proteinExistence type="predicted"/>
<dbReference type="Proteomes" id="UP000830434">
    <property type="component" value="Chromosome"/>
</dbReference>
<dbReference type="Gene3D" id="2.60.40.1260">
    <property type="entry name" value="Lamin Tail domain"/>
    <property type="match status" value="1"/>
</dbReference>
<dbReference type="RefSeq" id="WP_248654376.1">
    <property type="nucleotide sequence ID" value="NZ_CP096658.1"/>
</dbReference>
<evidence type="ECO:0000259" key="2">
    <source>
        <dbReference type="PROSITE" id="PS51841"/>
    </source>
</evidence>
<accession>A0A8U0IFN7</accession>
<dbReference type="InterPro" id="IPR035681">
    <property type="entry name" value="ComA-like_MBL"/>
</dbReference>
<name>A0A8U0IFN7_9EURY</name>
<dbReference type="Gene3D" id="3.60.15.10">
    <property type="entry name" value="Ribonuclease Z/Hydroxyacylglutathione hydrolase-like"/>
    <property type="match status" value="1"/>
</dbReference>
<dbReference type="PROSITE" id="PS51841">
    <property type="entry name" value="LTD"/>
    <property type="match status" value="1"/>
</dbReference>
<dbReference type="PROSITE" id="PS51257">
    <property type="entry name" value="PROKAR_LIPOPROTEIN"/>
    <property type="match status" value="1"/>
</dbReference>
<dbReference type="SUPFAM" id="SSF74853">
    <property type="entry name" value="Lamin A/C globular tail domain"/>
    <property type="match status" value="1"/>
</dbReference>
<evidence type="ECO:0000256" key="1">
    <source>
        <dbReference type="SAM" id="MobiDB-lite"/>
    </source>
</evidence>
<feature type="compositionally biased region" description="Polar residues" evidence="1">
    <location>
        <begin position="373"/>
        <end position="397"/>
    </location>
</feature>
<dbReference type="SMART" id="SM00849">
    <property type="entry name" value="Lactamase_B"/>
    <property type="match status" value="1"/>
</dbReference>
<sequence length="520" mass="54371">MGRPLRAPRIAYAVVALVVVASVAGCLGGVTPGDSPGSAATTDVGLAPTNDQNASEGTLSVHFIHVGQGSSVLVVGPEGETLLYDTGNWDDDGEHVLDYLRERNVTRIDYLVTSHADADHVGGHAEVIEYFETEADGIGAVYDPGIAAATRTYEDYLDAVERHNVTLYRTQAGDEIPMAGASVRVLAPPEGYLADRERNENSLVLRVGYGNASVLLPGDAERAAERYLTERYAGALNATLLAAGHHGSNSSTGPRMLRAVSPRVVVVQSAYDSPYGHPHREVLARLADRGVPIYWTGVHGTVVFETDGERAVVRTQRDAPTDPLELRSAPGVAPGADGALERRATFPVGPSAVSPSAGSTATVATDGGRTDATETTGANGSDATDAPNSDATGANDSDATESPDGSSVAGSLAVAEVHADARGDEDANLNDEYVVLRNAGDRAIDLSGWTVSDEADHRYVFPEGTKLAPGETLTLRTGRGTDGGGDYHWNADAPVWNNAGDTVFVRDADGSLVLEVEYDG</sequence>
<dbReference type="AlphaFoldDB" id="A0A8U0IFN7"/>
<feature type="domain" description="LTD" evidence="2">
    <location>
        <begin position="400"/>
        <end position="520"/>
    </location>
</feature>
<reference evidence="3" key="1">
    <citation type="submission" date="2022-04" db="EMBL/GenBank/DDBJ databases">
        <title>Diverse halophilic archaea isolated from saline environments.</title>
        <authorList>
            <person name="Cui H.-L."/>
        </authorList>
    </citation>
    <scope>NUCLEOTIDE SEQUENCE</scope>
    <source>
        <strain evidence="3">XZYJT40</strain>
    </source>
</reference>
<evidence type="ECO:0000313" key="3">
    <source>
        <dbReference type="EMBL" id="UPV99889.1"/>
    </source>
</evidence>
<keyword evidence="4" id="KW-1185">Reference proteome</keyword>
<dbReference type="InterPro" id="IPR036415">
    <property type="entry name" value="Lamin_tail_dom_sf"/>
</dbReference>
<feature type="region of interest" description="Disordered" evidence="1">
    <location>
        <begin position="313"/>
        <end position="410"/>
    </location>
</feature>
<dbReference type="InterPro" id="IPR001322">
    <property type="entry name" value="Lamin_tail_dom"/>
</dbReference>
<protein>
    <submittedName>
        <fullName evidence="3">Lamin tail domain-containing protein</fullName>
    </submittedName>
</protein>
<dbReference type="GeneID" id="72191266"/>
<feature type="compositionally biased region" description="Polar residues" evidence="1">
    <location>
        <begin position="353"/>
        <end position="363"/>
    </location>
</feature>
<evidence type="ECO:0000313" key="4">
    <source>
        <dbReference type="Proteomes" id="UP000830434"/>
    </source>
</evidence>